<keyword evidence="2" id="KW-0479">Metal-binding</keyword>
<evidence type="ECO:0000256" key="3">
    <source>
        <dbReference type="ARBA" id="ARBA00022729"/>
    </source>
</evidence>
<feature type="chain" id="PRO_5023079083" evidence="6">
    <location>
        <begin position="21"/>
        <end position="549"/>
    </location>
</feature>
<evidence type="ECO:0000313" key="8">
    <source>
        <dbReference type="Proteomes" id="UP000321926"/>
    </source>
</evidence>
<dbReference type="Gene3D" id="3.40.720.10">
    <property type="entry name" value="Alkaline Phosphatase, subunit A"/>
    <property type="match status" value="1"/>
</dbReference>
<protein>
    <submittedName>
        <fullName evidence="7">Alkaline phosphatase family protein</fullName>
    </submittedName>
</protein>
<dbReference type="InterPro" id="IPR026263">
    <property type="entry name" value="Alkaline_phosphatase_prok"/>
</dbReference>
<evidence type="ECO:0000256" key="1">
    <source>
        <dbReference type="ARBA" id="ARBA00022553"/>
    </source>
</evidence>
<evidence type="ECO:0000256" key="2">
    <source>
        <dbReference type="ARBA" id="ARBA00022723"/>
    </source>
</evidence>
<comment type="caution">
    <text evidence="7">The sequence shown here is derived from an EMBL/GenBank/DDBJ whole genome shotgun (WGS) entry which is preliminary data.</text>
</comment>
<feature type="signal peptide" evidence="6">
    <location>
        <begin position="1"/>
        <end position="20"/>
    </location>
</feature>
<dbReference type="PIRSF" id="PIRSF031924">
    <property type="entry name" value="Pi-irrepressible_AP"/>
    <property type="match status" value="1"/>
</dbReference>
<dbReference type="PANTHER" id="PTHR10151">
    <property type="entry name" value="ECTONUCLEOTIDE PYROPHOSPHATASE/PHOSPHODIESTERASE"/>
    <property type="match status" value="1"/>
</dbReference>
<gene>
    <name evidence="7" type="ORF">FVR03_12260</name>
</gene>
<dbReference type="GO" id="GO:0046872">
    <property type="term" value="F:metal ion binding"/>
    <property type="evidence" value="ECO:0007669"/>
    <property type="project" value="UniProtKB-KW"/>
</dbReference>
<feature type="binding site" evidence="5">
    <location>
        <begin position="154"/>
        <end position="156"/>
    </location>
    <ligand>
        <name>substrate</name>
    </ligand>
</feature>
<proteinExistence type="predicted"/>
<feature type="active site" description="Phosphothreonine intermediate" evidence="4">
    <location>
        <position position="72"/>
    </location>
</feature>
<dbReference type="AlphaFoldDB" id="A0A5C8K7I7"/>
<accession>A0A5C8K7I7</accession>
<keyword evidence="1 4" id="KW-0597">Phosphoprotein</keyword>
<sequence>MKKFLLFCFSTFLLNSPLLAQPKLVVGIVVDQMRYDYLSKYQGQLSEGGFRRFLIDGYVMANHYYNYVPTFTGPGHAAIYTGTTPAVNGIIGNEWYDKTTGQSVYCVEDSSVQPVGTEKPSARRSPVLMQSTSILDQWRFHTSMKAKTIGVAIKDRSAILPAGHRASGAFWMDATSGGFVTSSYYMAQLPDWVKRFNERNLAEKYLSQKWDLLLSEKHYAETDDAAFEKNYKGLDKPVLPYDLPQIRKNSGLGILSSTPFGNTITVDFAIAAIEGEQLGQDSITDILALSFSSPDIIGHQFGPHSREVHDTYLRLDQEMQRFLKYLDKKFGMDNVLIFLTADHGAADVPAYVKSNTGYYSGKKIQDVLNGALKQGLGVDGLVRNVSNEQVFLDWSLISKHKIDLQQVLLLSKQSLSARQGVYDIMLASDLGQCRWVSSLCDLVRNGYNPQRSGDMLLVMQPGWISDYYSSAGGTTHGSPFSYDTHIPMMWLGWKVPNGITYERTVIPDIAPTLSLLLGNSMPNGTTGTPMVPLLESISTQRRVSQIITE</sequence>
<dbReference type="GO" id="GO:0004035">
    <property type="term" value="F:alkaline phosphatase activity"/>
    <property type="evidence" value="ECO:0007669"/>
    <property type="project" value="InterPro"/>
</dbReference>
<dbReference type="InterPro" id="IPR002591">
    <property type="entry name" value="Phosphodiest/P_Trfase"/>
</dbReference>
<keyword evidence="8" id="KW-1185">Reference proteome</keyword>
<evidence type="ECO:0000256" key="6">
    <source>
        <dbReference type="SAM" id="SignalP"/>
    </source>
</evidence>
<dbReference type="EMBL" id="VRTY01000042">
    <property type="protein sequence ID" value="TXK45714.1"/>
    <property type="molecule type" value="Genomic_DNA"/>
</dbReference>
<dbReference type="SUPFAM" id="SSF53649">
    <property type="entry name" value="Alkaline phosphatase-like"/>
    <property type="match status" value="1"/>
</dbReference>
<keyword evidence="3 6" id="KW-0732">Signal</keyword>
<dbReference type="InterPro" id="IPR017850">
    <property type="entry name" value="Alkaline_phosphatase_core_sf"/>
</dbReference>
<evidence type="ECO:0000256" key="4">
    <source>
        <dbReference type="PIRSR" id="PIRSR031924-50"/>
    </source>
</evidence>
<dbReference type="RefSeq" id="WP_147922044.1">
    <property type="nucleotide sequence ID" value="NZ_VRTY01000042.1"/>
</dbReference>
<name>A0A5C8K7I7_9BACT</name>
<dbReference type="Proteomes" id="UP000321926">
    <property type="component" value="Unassembled WGS sequence"/>
</dbReference>
<dbReference type="PANTHER" id="PTHR10151:SF120">
    <property type="entry name" value="BIS(5'-ADENOSYL)-TRIPHOSPHATASE"/>
    <property type="match status" value="1"/>
</dbReference>
<dbReference type="NCBIfam" id="NF042991">
    <property type="entry name" value="alk_phos_PafA"/>
    <property type="match status" value="1"/>
</dbReference>
<organism evidence="7 8">
    <name type="scientific">Pontibacter qinzhouensis</name>
    <dbReference type="NCBI Taxonomy" id="2603253"/>
    <lineage>
        <taxon>Bacteria</taxon>
        <taxon>Pseudomonadati</taxon>
        <taxon>Bacteroidota</taxon>
        <taxon>Cytophagia</taxon>
        <taxon>Cytophagales</taxon>
        <taxon>Hymenobacteraceae</taxon>
        <taxon>Pontibacter</taxon>
    </lineage>
</organism>
<reference evidence="7 8" key="1">
    <citation type="submission" date="2019-08" db="EMBL/GenBank/DDBJ databases">
        <authorList>
            <person name="Shi S."/>
        </authorList>
    </citation>
    <scope>NUCLEOTIDE SEQUENCE [LARGE SCALE GENOMIC DNA]</scope>
    <source>
        <strain evidence="7 8">GY10130</strain>
    </source>
</reference>
<dbReference type="CDD" id="cd16016">
    <property type="entry name" value="AP-SPAP"/>
    <property type="match status" value="1"/>
</dbReference>
<dbReference type="OrthoDB" id="9766127at2"/>
<evidence type="ECO:0000313" key="7">
    <source>
        <dbReference type="EMBL" id="TXK45714.1"/>
    </source>
</evidence>
<evidence type="ECO:0000256" key="5">
    <source>
        <dbReference type="PIRSR" id="PIRSR031924-51"/>
    </source>
</evidence>
<dbReference type="Pfam" id="PF01663">
    <property type="entry name" value="Phosphodiest"/>
    <property type="match status" value="1"/>
</dbReference>
<dbReference type="Gene3D" id="3.30.1360.150">
    <property type="match status" value="1"/>
</dbReference>
<feature type="binding site" evidence="5">
    <location>
        <position position="93"/>
    </location>
    <ligand>
        <name>substrate</name>
    </ligand>
</feature>